<dbReference type="InterPro" id="IPR013130">
    <property type="entry name" value="Fe3_Rdtase_TM_dom"/>
</dbReference>
<feature type="domain" description="Ferric oxidoreductase" evidence="11">
    <location>
        <begin position="171"/>
        <end position="286"/>
    </location>
</feature>
<dbReference type="InterPro" id="IPR013112">
    <property type="entry name" value="FAD-bd_8"/>
</dbReference>
<feature type="transmembrane region" description="Helical" evidence="10">
    <location>
        <begin position="47"/>
        <end position="70"/>
    </location>
</feature>
<dbReference type="Gene3D" id="3.40.50.80">
    <property type="entry name" value="Nucleotide-binding domain of ferredoxin-NADP reductase (FNR) module"/>
    <property type="match status" value="1"/>
</dbReference>
<dbReference type="GO" id="GO:0005886">
    <property type="term" value="C:plasma membrane"/>
    <property type="evidence" value="ECO:0007669"/>
    <property type="project" value="TreeGrafter"/>
</dbReference>
<dbReference type="InterPro" id="IPR051410">
    <property type="entry name" value="Ferric/Cupric_Reductase"/>
</dbReference>
<evidence type="ECO:0000256" key="7">
    <source>
        <dbReference type="ARBA" id="ARBA00023065"/>
    </source>
</evidence>
<evidence type="ECO:0000256" key="8">
    <source>
        <dbReference type="ARBA" id="ARBA00023136"/>
    </source>
</evidence>
<evidence type="ECO:0000259" key="11">
    <source>
        <dbReference type="Pfam" id="PF01794"/>
    </source>
</evidence>
<dbReference type="PANTHER" id="PTHR32361:SF9">
    <property type="entry name" value="FERRIC REDUCTASE TRANSMEMBRANE COMPONENT 3-RELATED"/>
    <property type="match status" value="1"/>
</dbReference>
<evidence type="ECO:0000256" key="5">
    <source>
        <dbReference type="ARBA" id="ARBA00022989"/>
    </source>
</evidence>
<sequence length="961" mass="107233">MIAPPWVLDSYALEHIANLPPDQIEYGWATFRHYYYNSYKVPCVATFLIWGLFLTLCLASGLSAFVERFFPRLHHAISKRSAWWRGHISEHALVSEKHSQVVSCGKGCFSWLTFHLPLRLEAIILVTMVIFNIVPLVSFYSLYVGHNTYFTGTDSVSRRSQILRHLANRCAMLGIGQLPMLILLASKRTPVALLSQLSMHTMILFHRWIARMCYLHIVIHTLGNVLIFHYSFGLAKGLKIPAVQWGIVAIIMLSGLVFLSLRTLRNRHYEVFVFLHISMAVLMIVFTYLHIKLLHQGRLGLQIFVIELTAGFYAFDRAVRILGRIIMSLSWRYADGAGATRKAELTSYGEGAYTRLRIQVPASRLRLAPSPSSSSSSSYFDLEDEGKQPKHRISDSLRDSATLGVARIGAGDDIRITIPKLQWVGDHPFSVFAVGRCKSGSPDMGYVDLVIQRQAGLTQKLSKLAQELSSSTITDDRRPSDMYLRHAVRTKGKRVRVVIDGPFGRSPSLEGTQHAVLVAGGIAITFCYPLLMKAARGEFSSLETCKLVWIVRNESILDVLRDSLPELLDELRRRGGSRCQLSIDIYVTSKAKSPASTLSEFPMGEKVKRLPSRLEPTWNVASGWSSERSFSSSATLVNSAATSAASSVKHGHTKVQVWDGIGYRQQHELDLMPTLSKADPIYQLSPHSPACMSDSRRKGSVSVSFENRFSPNISQTTFSQTNLDAPQPSFDDFSPSPSSPAFKRSGRRPRPFLPSTYSSHDISSVPVDHPKPVRSHHHQEPEEVLLLNYRLQRDAKDGAYTPKSLYSDSFSSSPYHAFKFDSSASSNVSVNKLQPLNSKSSHSSVDSVYSVLQSDYHPSAYPSPTYSPGQDEFQRKLSNSQDVLAETKGNALIEIHRFQGRPTSMAAVHQHITQHAEREDSGRIVFATCGPAPMCDSVRAEVVALLKRGVDAALVEDCFNW</sequence>
<dbReference type="GO" id="GO:0015677">
    <property type="term" value="P:copper ion import"/>
    <property type="evidence" value="ECO:0007669"/>
    <property type="project" value="TreeGrafter"/>
</dbReference>
<keyword evidence="3 10" id="KW-0812">Transmembrane</keyword>
<dbReference type="PANTHER" id="PTHR32361">
    <property type="entry name" value="FERRIC/CUPRIC REDUCTASE TRANSMEMBRANE COMPONENT"/>
    <property type="match status" value="1"/>
</dbReference>
<organism evidence="14 15">
    <name type="scientific">Sporisorium reilianum f. sp. reilianum</name>
    <dbReference type="NCBI Taxonomy" id="72559"/>
    <lineage>
        <taxon>Eukaryota</taxon>
        <taxon>Fungi</taxon>
        <taxon>Dikarya</taxon>
        <taxon>Basidiomycota</taxon>
        <taxon>Ustilaginomycotina</taxon>
        <taxon>Ustilaginomycetes</taxon>
        <taxon>Ustilaginales</taxon>
        <taxon>Ustilaginaceae</taxon>
        <taxon>Sporisorium</taxon>
    </lineage>
</organism>
<protein>
    <submittedName>
        <fullName evidence="14">Related to FRE6-Ferric reductase</fullName>
    </submittedName>
</protein>
<keyword evidence="6" id="KW-0560">Oxidoreductase</keyword>
<feature type="transmembrane region" description="Helical" evidence="10">
    <location>
        <begin position="208"/>
        <end position="230"/>
    </location>
</feature>
<dbReference type="GO" id="GO:0006826">
    <property type="term" value="P:iron ion transport"/>
    <property type="evidence" value="ECO:0007669"/>
    <property type="project" value="TreeGrafter"/>
</dbReference>
<keyword evidence="2" id="KW-0813">Transport</keyword>
<dbReference type="Pfam" id="PF08022">
    <property type="entry name" value="FAD_binding_8"/>
    <property type="match status" value="1"/>
</dbReference>
<keyword evidence="5 10" id="KW-1133">Transmembrane helix</keyword>
<keyword evidence="4" id="KW-0249">Electron transport</keyword>
<feature type="compositionally biased region" description="Low complexity" evidence="9">
    <location>
        <begin position="367"/>
        <end position="378"/>
    </location>
</feature>
<feature type="region of interest" description="Disordered" evidence="9">
    <location>
        <begin position="367"/>
        <end position="391"/>
    </location>
</feature>
<feature type="transmembrane region" description="Helical" evidence="10">
    <location>
        <begin position="122"/>
        <end position="146"/>
    </location>
</feature>
<dbReference type="SUPFAM" id="SSF52343">
    <property type="entry name" value="Ferredoxin reductase-like, C-terminal NADP-linked domain"/>
    <property type="match status" value="1"/>
</dbReference>
<dbReference type="InterPro" id="IPR013121">
    <property type="entry name" value="Fe_red_NAD-bd_6"/>
</dbReference>
<feature type="domain" description="FAD-binding 8" evidence="12">
    <location>
        <begin position="409"/>
        <end position="505"/>
    </location>
</feature>
<keyword evidence="8 10" id="KW-0472">Membrane</keyword>
<evidence type="ECO:0000313" key="14">
    <source>
        <dbReference type="EMBL" id="SJX60898.1"/>
    </source>
</evidence>
<evidence type="ECO:0000256" key="2">
    <source>
        <dbReference type="ARBA" id="ARBA00022448"/>
    </source>
</evidence>
<dbReference type="CDD" id="cd06186">
    <property type="entry name" value="NOX_Duox_like_FAD_NADP"/>
    <property type="match status" value="1"/>
</dbReference>
<name>A0A2N8U8A0_9BASI</name>
<evidence type="ECO:0000256" key="6">
    <source>
        <dbReference type="ARBA" id="ARBA00023002"/>
    </source>
</evidence>
<evidence type="ECO:0000259" key="12">
    <source>
        <dbReference type="Pfam" id="PF08022"/>
    </source>
</evidence>
<evidence type="ECO:0000313" key="15">
    <source>
        <dbReference type="Proteomes" id="UP000239563"/>
    </source>
</evidence>
<keyword evidence="7" id="KW-0406">Ion transport</keyword>
<dbReference type="GO" id="GO:0006879">
    <property type="term" value="P:intracellular iron ion homeostasis"/>
    <property type="evidence" value="ECO:0007669"/>
    <property type="project" value="TreeGrafter"/>
</dbReference>
<feature type="transmembrane region" description="Helical" evidence="10">
    <location>
        <begin position="271"/>
        <end position="291"/>
    </location>
</feature>
<reference evidence="14 15" key="1">
    <citation type="submission" date="2017-02" db="EMBL/GenBank/DDBJ databases">
        <authorList>
            <person name="Peterson S.W."/>
        </authorList>
    </citation>
    <scope>NUCLEOTIDE SEQUENCE [LARGE SCALE GENOMIC DNA]</scope>
    <source>
        <strain evidence="14 15">SRS1_H2-8</strain>
    </source>
</reference>
<evidence type="ECO:0000259" key="13">
    <source>
        <dbReference type="Pfam" id="PF08030"/>
    </source>
</evidence>
<evidence type="ECO:0000256" key="4">
    <source>
        <dbReference type="ARBA" id="ARBA00022982"/>
    </source>
</evidence>
<proteinExistence type="predicted"/>
<dbReference type="Proteomes" id="UP000239563">
    <property type="component" value="Chromosome II"/>
</dbReference>
<feature type="region of interest" description="Disordered" evidence="9">
    <location>
        <begin position="718"/>
        <end position="780"/>
    </location>
</feature>
<dbReference type="EMBL" id="LT795055">
    <property type="protein sequence ID" value="SJX60898.1"/>
    <property type="molecule type" value="Genomic_DNA"/>
</dbReference>
<gene>
    <name evidence="14" type="ORF">SRS1_12126</name>
</gene>
<comment type="subcellular location">
    <subcellularLocation>
        <location evidence="1">Membrane</location>
        <topology evidence="1">Multi-pass membrane protein</topology>
    </subcellularLocation>
</comment>
<dbReference type="GO" id="GO:0000293">
    <property type="term" value="F:ferric-chelate reductase activity"/>
    <property type="evidence" value="ECO:0007669"/>
    <property type="project" value="UniProtKB-ARBA"/>
</dbReference>
<dbReference type="Pfam" id="PF08030">
    <property type="entry name" value="NAD_binding_6"/>
    <property type="match status" value="1"/>
</dbReference>
<dbReference type="Pfam" id="PF01794">
    <property type="entry name" value="Ferric_reduct"/>
    <property type="match status" value="1"/>
</dbReference>
<accession>A0A2N8U8A0</accession>
<feature type="transmembrane region" description="Helical" evidence="10">
    <location>
        <begin position="242"/>
        <end position="259"/>
    </location>
</feature>
<feature type="domain" description="Ferric reductase NAD binding" evidence="13">
    <location>
        <begin position="515"/>
        <end position="597"/>
    </location>
</feature>
<evidence type="ECO:0000256" key="9">
    <source>
        <dbReference type="SAM" id="MobiDB-lite"/>
    </source>
</evidence>
<evidence type="ECO:0000256" key="3">
    <source>
        <dbReference type="ARBA" id="ARBA00022692"/>
    </source>
</evidence>
<dbReference type="InterPro" id="IPR039261">
    <property type="entry name" value="FNR_nucleotide-bd"/>
</dbReference>
<evidence type="ECO:0000256" key="1">
    <source>
        <dbReference type="ARBA" id="ARBA00004141"/>
    </source>
</evidence>
<feature type="compositionally biased region" description="Low complexity" evidence="9">
    <location>
        <begin position="724"/>
        <end position="742"/>
    </location>
</feature>
<evidence type="ECO:0000256" key="10">
    <source>
        <dbReference type="SAM" id="Phobius"/>
    </source>
</evidence>
<dbReference type="AlphaFoldDB" id="A0A2N8U8A0"/>